<dbReference type="GO" id="GO:0005524">
    <property type="term" value="F:ATP binding"/>
    <property type="evidence" value="ECO:0007669"/>
    <property type="project" value="InterPro"/>
</dbReference>
<keyword evidence="4" id="KW-1185">Reference proteome</keyword>
<protein>
    <submittedName>
        <fullName evidence="3">Related to ELG1 Protein required for S phase progression and telomere homeostasis, forms an alternative replication factor C complex important for DNA replication and genome integrity</fullName>
    </submittedName>
</protein>
<dbReference type="InterPro" id="IPR027417">
    <property type="entry name" value="P-loop_NTPase"/>
</dbReference>
<feature type="compositionally biased region" description="Polar residues" evidence="1">
    <location>
        <begin position="40"/>
        <end position="58"/>
    </location>
</feature>
<feature type="region of interest" description="Disordered" evidence="1">
    <location>
        <begin position="1217"/>
        <end position="1242"/>
    </location>
</feature>
<organism evidence="3 4">
    <name type="scientific">Phialocephala subalpina</name>
    <dbReference type="NCBI Taxonomy" id="576137"/>
    <lineage>
        <taxon>Eukaryota</taxon>
        <taxon>Fungi</taxon>
        <taxon>Dikarya</taxon>
        <taxon>Ascomycota</taxon>
        <taxon>Pezizomycotina</taxon>
        <taxon>Leotiomycetes</taxon>
        <taxon>Helotiales</taxon>
        <taxon>Mollisiaceae</taxon>
        <taxon>Phialocephala</taxon>
        <taxon>Phialocephala fortinii species complex</taxon>
    </lineage>
</organism>
<reference evidence="3 4" key="1">
    <citation type="submission" date="2016-03" db="EMBL/GenBank/DDBJ databases">
        <authorList>
            <person name="Ploux O."/>
        </authorList>
    </citation>
    <scope>NUCLEOTIDE SEQUENCE [LARGE SCALE GENOMIC DNA]</scope>
    <source>
        <strain evidence="3 4">UAMH 11012</strain>
    </source>
</reference>
<dbReference type="InterPro" id="IPR003593">
    <property type="entry name" value="AAA+_ATPase"/>
</dbReference>
<feature type="region of interest" description="Disordered" evidence="1">
    <location>
        <begin position="551"/>
        <end position="620"/>
    </location>
</feature>
<evidence type="ECO:0000313" key="4">
    <source>
        <dbReference type="Proteomes" id="UP000184330"/>
    </source>
</evidence>
<gene>
    <name evidence="3" type="ORF">PAC_06803</name>
</gene>
<dbReference type="STRING" id="576137.A0A1L7WVY7"/>
<feature type="compositionally biased region" description="Basic and acidic residues" evidence="1">
    <location>
        <begin position="199"/>
        <end position="212"/>
    </location>
</feature>
<dbReference type="SMART" id="SM00382">
    <property type="entry name" value="AAA"/>
    <property type="match status" value="1"/>
</dbReference>
<feature type="domain" description="AAA+ ATPase" evidence="2">
    <location>
        <begin position="624"/>
        <end position="834"/>
    </location>
</feature>
<dbReference type="Proteomes" id="UP000184330">
    <property type="component" value="Unassembled WGS sequence"/>
</dbReference>
<feature type="compositionally biased region" description="Polar residues" evidence="1">
    <location>
        <begin position="712"/>
        <end position="721"/>
    </location>
</feature>
<feature type="region of interest" description="Disordered" evidence="1">
    <location>
        <begin position="503"/>
        <end position="524"/>
    </location>
</feature>
<feature type="region of interest" description="Disordered" evidence="1">
    <location>
        <begin position="1"/>
        <end position="144"/>
    </location>
</feature>
<accession>A0A1L7WVY7</accession>
<feature type="compositionally biased region" description="Basic and acidic residues" evidence="1">
    <location>
        <begin position="1226"/>
        <end position="1242"/>
    </location>
</feature>
<dbReference type="EMBL" id="FJOG01000009">
    <property type="protein sequence ID" value="CZR56914.1"/>
    <property type="molecule type" value="Genomic_DNA"/>
</dbReference>
<dbReference type="GO" id="GO:0005634">
    <property type="term" value="C:nucleus"/>
    <property type="evidence" value="ECO:0007669"/>
    <property type="project" value="TreeGrafter"/>
</dbReference>
<feature type="region of interest" description="Disordered" evidence="1">
    <location>
        <begin position="163"/>
        <end position="233"/>
    </location>
</feature>
<dbReference type="OrthoDB" id="9996895at2759"/>
<feature type="compositionally biased region" description="Basic and acidic residues" evidence="1">
    <location>
        <begin position="129"/>
        <end position="144"/>
    </location>
</feature>
<dbReference type="AlphaFoldDB" id="A0A1L7WVY7"/>
<feature type="compositionally biased region" description="Low complexity" evidence="1">
    <location>
        <begin position="373"/>
        <end position="387"/>
    </location>
</feature>
<feature type="region of interest" description="Disordered" evidence="1">
    <location>
        <begin position="364"/>
        <end position="388"/>
    </location>
</feature>
<feature type="region of interest" description="Disordered" evidence="1">
    <location>
        <begin position="286"/>
        <end position="333"/>
    </location>
</feature>
<feature type="compositionally biased region" description="Acidic residues" evidence="1">
    <location>
        <begin position="583"/>
        <end position="597"/>
    </location>
</feature>
<sequence>MSVLVERSMGDLNKEGIPIFPMFKKGASAQPPPPKKRNAQADSKTSDPQPQSANTSNAKPRRTSKQSKAPAIDLTQAPAATGPSAEDTKAHGELLEVDPNNSRRKRRKTSSTERGTFKEGPALLPPGKTRVEEPVPAKASDDDHRVIVPESSVIIPKVIVGTKRGEAINNIADDPSDNKPRKVLRLNPKTGTIGSPPAKKSEPPPAKNEKKSTASRRKSPKSRVVTIRYGEGQPLHSTIGHKIDQILNKTEPAVLFEKMEAPNIVDAVPSKPAKSTHPFFLGKAAAAKITSPQKPTKRRPSVTDLTAQKERTPQATPPSRGKQSTQSKAPIPFSGFGASTKIVKFPGAVEPAWPWRGMVHVRGPDPLDQLEDSQQVPSSALSSPSQSKKSKYQAIRILQGEDILGILAEDLRIPNVLTSIRDVDPNEFPPIADCLRVPTKHLEPGFDIQRRVRKEVFARLPPPNSTAHSSSEDEIQQSDDLCTRLHPAILNIYGSISTSISAFDKGQREPQPWPHKYSPKSSSNVLQTGKEASILKEWLQSLTVKSVEAGLGASSRRSGAKSEPNGKRKRKSKKLDGFVISSDEGDDDMDEISEPEDGPSPFGSQGPQTKTVVRTGTNKDSGRLNNAVVISGPHGCGKTAAVYAVAKELGFEVFEIHPGAKRSGKEILDKVGDMAQNHQVQRLPALPQLDGPADEDRRRIDEALANDLKSGRQGTMNSFFKSQPAAKPKAKPKAPAPVSTKGSTKQAQLGKEDMKPKPPAKAQKQSLILIEEADILYKEDSHFWPTILNLATTSKRPIIITCNDESVIPTQALPLHAIIRMSPPPVDLATDYILLVAACEGHVLKREAVQAVYESRNMDLRAALTELNFWCQFAVGDEKNGLGWYLSRWPKGNDVDKDGNTIRVVSEGTYKVGMGWLSQDVLESNMHHLDIEEETLHEMCDGWGLDIGDWQKTLDLDSWAQNDDRTQSRAALRAYDDFLETMSDADCCSGGLFAPDNQLIIDPSIPELADKVRLDYTLDSDILEASALVNYDTLSKDITLWMRSRSRNYLHVDQHVKMDREVPPELSRPDESDIIRLIRKGATYTDPSLTRRNFSVAFDPISEPEKTLFTDGKLDASVFDRTMKIIVEDMAPYVRSIVDFDARLQEERIRRSNLLSEGGRKGKKMRMTRAAMSALEGGARSTTRREKYFGSLLNPHLVMKTGMQTWMDAALVEVNASGSRRSSKGSLEESKTESERDELMDV</sequence>
<dbReference type="PANTHER" id="PTHR23389">
    <property type="entry name" value="CHROMOSOME TRANSMISSION FIDELITY FACTOR 18"/>
    <property type="match status" value="1"/>
</dbReference>
<dbReference type="PANTHER" id="PTHR23389:SF21">
    <property type="entry name" value="ATPASE FAMILY AAA DOMAIN-CONTAINING PROTEIN 5"/>
    <property type="match status" value="1"/>
</dbReference>
<dbReference type="GO" id="GO:0003677">
    <property type="term" value="F:DNA binding"/>
    <property type="evidence" value="ECO:0007669"/>
    <property type="project" value="TreeGrafter"/>
</dbReference>
<evidence type="ECO:0000256" key="1">
    <source>
        <dbReference type="SAM" id="MobiDB-lite"/>
    </source>
</evidence>
<name>A0A1L7WVY7_9HELO</name>
<feature type="region of interest" description="Disordered" evidence="1">
    <location>
        <begin position="705"/>
        <end position="763"/>
    </location>
</feature>
<evidence type="ECO:0000259" key="2">
    <source>
        <dbReference type="SMART" id="SM00382"/>
    </source>
</evidence>
<evidence type="ECO:0000313" key="3">
    <source>
        <dbReference type="EMBL" id="CZR56914.1"/>
    </source>
</evidence>
<dbReference type="SUPFAM" id="SSF52540">
    <property type="entry name" value="P-loop containing nucleoside triphosphate hydrolases"/>
    <property type="match status" value="1"/>
</dbReference>
<proteinExistence type="predicted"/>
<dbReference type="InterPro" id="IPR003959">
    <property type="entry name" value="ATPase_AAA_core"/>
</dbReference>
<dbReference type="Pfam" id="PF00004">
    <property type="entry name" value="AAA"/>
    <property type="match status" value="1"/>
</dbReference>
<dbReference type="GO" id="GO:0016887">
    <property type="term" value="F:ATP hydrolysis activity"/>
    <property type="evidence" value="ECO:0007669"/>
    <property type="project" value="InterPro"/>
</dbReference>
<dbReference type="Gene3D" id="3.40.50.300">
    <property type="entry name" value="P-loop containing nucleotide triphosphate hydrolases"/>
    <property type="match status" value="1"/>
</dbReference>
<feature type="compositionally biased region" description="Polar residues" evidence="1">
    <location>
        <begin position="602"/>
        <end position="619"/>
    </location>
</feature>